<proteinExistence type="predicted"/>
<sequence length="54" mass="6007">MSTTKTPNLFRDWRTLTGDHRVGNLSSRTGIPAAVLENSFVEFYPFSSFGAVNL</sequence>
<dbReference type="Proteomes" id="UP000265566">
    <property type="component" value="Chromosome 1"/>
</dbReference>
<name>A0A396JWZ2_MEDTR</name>
<dbReference type="EMBL" id="PSQE01000001">
    <property type="protein sequence ID" value="RHN79227.1"/>
    <property type="molecule type" value="Genomic_DNA"/>
</dbReference>
<accession>A0A396JWZ2</accession>
<comment type="caution">
    <text evidence="1">The sequence shown here is derived from an EMBL/GenBank/DDBJ whole genome shotgun (WGS) entry which is preliminary data.</text>
</comment>
<gene>
    <name evidence="1" type="ORF">MtrunA17_Chr1g0174891</name>
</gene>
<dbReference type="Gramene" id="rna2975">
    <property type="protein sequence ID" value="RHN79227.1"/>
    <property type="gene ID" value="gene2975"/>
</dbReference>
<evidence type="ECO:0000313" key="2">
    <source>
        <dbReference type="Proteomes" id="UP000265566"/>
    </source>
</evidence>
<dbReference type="AlphaFoldDB" id="A0A396JWZ2"/>
<organism evidence="1 2">
    <name type="scientific">Medicago truncatula</name>
    <name type="common">Barrel medic</name>
    <name type="synonym">Medicago tribuloides</name>
    <dbReference type="NCBI Taxonomy" id="3880"/>
    <lineage>
        <taxon>Eukaryota</taxon>
        <taxon>Viridiplantae</taxon>
        <taxon>Streptophyta</taxon>
        <taxon>Embryophyta</taxon>
        <taxon>Tracheophyta</taxon>
        <taxon>Spermatophyta</taxon>
        <taxon>Magnoliopsida</taxon>
        <taxon>eudicotyledons</taxon>
        <taxon>Gunneridae</taxon>
        <taxon>Pentapetalae</taxon>
        <taxon>rosids</taxon>
        <taxon>fabids</taxon>
        <taxon>Fabales</taxon>
        <taxon>Fabaceae</taxon>
        <taxon>Papilionoideae</taxon>
        <taxon>50 kb inversion clade</taxon>
        <taxon>NPAAA clade</taxon>
        <taxon>Hologalegina</taxon>
        <taxon>IRL clade</taxon>
        <taxon>Trifolieae</taxon>
        <taxon>Medicago</taxon>
    </lineage>
</organism>
<reference evidence="2" key="1">
    <citation type="journal article" date="2018" name="Nat. Plants">
        <title>Whole-genome landscape of Medicago truncatula symbiotic genes.</title>
        <authorList>
            <person name="Pecrix Y."/>
            <person name="Staton S.E."/>
            <person name="Sallet E."/>
            <person name="Lelandais-Briere C."/>
            <person name="Moreau S."/>
            <person name="Carrere S."/>
            <person name="Blein T."/>
            <person name="Jardinaud M.F."/>
            <person name="Latrasse D."/>
            <person name="Zouine M."/>
            <person name="Zahm M."/>
            <person name="Kreplak J."/>
            <person name="Mayjonade B."/>
            <person name="Satge C."/>
            <person name="Perez M."/>
            <person name="Cauet S."/>
            <person name="Marande W."/>
            <person name="Chantry-Darmon C."/>
            <person name="Lopez-Roques C."/>
            <person name="Bouchez O."/>
            <person name="Berard A."/>
            <person name="Debelle F."/>
            <person name="Munos S."/>
            <person name="Bendahmane A."/>
            <person name="Berges H."/>
            <person name="Niebel A."/>
            <person name="Buitink J."/>
            <person name="Frugier F."/>
            <person name="Benhamed M."/>
            <person name="Crespi M."/>
            <person name="Gouzy J."/>
            <person name="Gamas P."/>
        </authorList>
    </citation>
    <scope>NUCLEOTIDE SEQUENCE [LARGE SCALE GENOMIC DNA]</scope>
    <source>
        <strain evidence="2">cv. Jemalong A17</strain>
    </source>
</reference>
<protein>
    <submittedName>
        <fullName evidence="1">Uncharacterized protein</fullName>
    </submittedName>
</protein>
<evidence type="ECO:0000313" key="1">
    <source>
        <dbReference type="EMBL" id="RHN79227.1"/>
    </source>
</evidence>